<organism evidence="2 3">
    <name type="scientific">Drosophila yakuba</name>
    <name type="common">Fruit fly</name>
    <dbReference type="NCBI Taxonomy" id="7245"/>
    <lineage>
        <taxon>Eukaryota</taxon>
        <taxon>Metazoa</taxon>
        <taxon>Ecdysozoa</taxon>
        <taxon>Arthropoda</taxon>
        <taxon>Hexapoda</taxon>
        <taxon>Insecta</taxon>
        <taxon>Pterygota</taxon>
        <taxon>Neoptera</taxon>
        <taxon>Endopterygota</taxon>
        <taxon>Diptera</taxon>
        <taxon>Brachycera</taxon>
        <taxon>Muscomorpha</taxon>
        <taxon>Ephydroidea</taxon>
        <taxon>Drosophilidae</taxon>
        <taxon>Drosophila</taxon>
        <taxon>Sophophora</taxon>
    </lineage>
</organism>
<feature type="region of interest" description="Disordered" evidence="1">
    <location>
        <begin position="1"/>
        <end position="28"/>
    </location>
</feature>
<sequence>MHPQPNGHPNPNPSKVDAENSLDLASSSIDELDETIQNLMLELESESEVTNVAFEALRARIIELLHEYEDEMAEEKALRAELRDLEELQSQMDLEDFQDETMNK</sequence>
<accession>B4PZ67</accession>
<dbReference type="KEGG" id="dya:Dyak_GE16454"/>
<dbReference type="AlphaFoldDB" id="B4PZ67"/>
<evidence type="ECO:0000256" key="1">
    <source>
        <dbReference type="SAM" id="MobiDB-lite"/>
    </source>
</evidence>
<protein>
    <submittedName>
        <fullName evidence="2">Uncharacterized protein</fullName>
    </submittedName>
</protein>
<feature type="compositionally biased region" description="Pro residues" evidence="1">
    <location>
        <begin position="1"/>
        <end position="12"/>
    </location>
</feature>
<dbReference type="Proteomes" id="UP000002282">
    <property type="component" value="Chromosome X"/>
</dbReference>
<proteinExistence type="predicted"/>
<dbReference type="HOGENOM" id="CLU_2006324_0_0_1"/>
<evidence type="ECO:0000313" key="3">
    <source>
        <dbReference type="Proteomes" id="UP000002282"/>
    </source>
</evidence>
<reference evidence="2 3" key="2">
    <citation type="journal article" date="2007" name="PLoS Biol.">
        <title>Principles of genome evolution in the Drosophila melanogaster species group.</title>
        <authorList>
            <person name="Ranz J.M."/>
            <person name="Maurin D."/>
            <person name="Chan Y.S."/>
            <person name="von Grotthuss M."/>
            <person name="Hillier L.W."/>
            <person name="Roote J."/>
            <person name="Ashburner M."/>
            <person name="Bergman C.M."/>
        </authorList>
    </citation>
    <scope>NUCLEOTIDE SEQUENCE [LARGE SCALE GENOMIC DNA]</scope>
    <source>
        <strain evidence="3">Tai18E2 / Tucson 14021-0261.01</strain>
    </source>
</reference>
<name>B4PZ67_DROYA</name>
<evidence type="ECO:0000313" key="2">
    <source>
        <dbReference type="EMBL" id="EDX01034.2"/>
    </source>
</evidence>
<keyword evidence="3" id="KW-1185">Reference proteome</keyword>
<gene>
    <name evidence="2" type="primary">Dyak\GE16454</name>
    <name evidence="2" type="synonym">dyak_GLEANR_17874</name>
    <name evidence="2" type="synonym">GE16454</name>
    <name evidence="2" type="ORF">Dyak_GE16454</name>
</gene>
<dbReference type="OrthoDB" id="10523214at2759"/>
<dbReference type="EMBL" id="CM000162">
    <property type="protein sequence ID" value="EDX01034.2"/>
    <property type="molecule type" value="Genomic_DNA"/>
</dbReference>
<reference evidence="2 3" key="1">
    <citation type="journal article" date="2007" name="Nature">
        <title>Evolution of genes and genomes on the Drosophila phylogeny.</title>
        <authorList>
            <consortium name="Drosophila 12 Genomes Consortium"/>
            <person name="Clark A.G."/>
            <person name="Eisen M.B."/>
            <person name="Smith D.R."/>
            <person name="Bergman C.M."/>
            <person name="Oliver B."/>
            <person name="Markow T.A."/>
            <person name="Kaufman T.C."/>
            <person name="Kellis M."/>
            <person name="Gelbart W."/>
            <person name="Iyer V.N."/>
            <person name="Pollard D.A."/>
            <person name="Sackton T.B."/>
            <person name="Larracuente A.M."/>
            <person name="Singh N.D."/>
            <person name="Abad J.P."/>
            <person name="Abt D.N."/>
            <person name="Adryan B."/>
            <person name="Aguade M."/>
            <person name="Akashi H."/>
            <person name="Anderson W.W."/>
            <person name="Aquadro C.F."/>
            <person name="Ardell D.H."/>
            <person name="Arguello R."/>
            <person name="Artieri C.G."/>
            <person name="Barbash D.A."/>
            <person name="Barker D."/>
            <person name="Barsanti P."/>
            <person name="Batterham P."/>
            <person name="Batzoglou S."/>
            <person name="Begun D."/>
            <person name="Bhutkar A."/>
            <person name="Blanco E."/>
            <person name="Bosak S.A."/>
            <person name="Bradley R.K."/>
            <person name="Brand A.D."/>
            <person name="Brent M.R."/>
            <person name="Brooks A.N."/>
            <person name="Brown R.H."/>
            <person name="Butlin R.K."/>
            <person name="Caggese C."/>
            <person name="Calvi B.R."/>
            <person name="Bernardo de Carvalho A."/>
            <person name="Caspi A."/>
            <person name="Castrezana S."/>
            <person name="Celniker S.E."/>
            <person name="Chang J.L."/>
            <person name="Chapple C."/>
            <person name="Chatterji S."/>
            <person name="Chinwalla A."/>
            <person name="Civetta A."/>
            <person name="Clifton S.W."/>
            <person name="Comeron J.M."/>
            <person name="Costello J.C."/>
            <person name="Coyne J.A."/>
            <person name="Daub J."/>
            <person name="David R.G."/>
            <person name="Delcher A.L."/>
            <person name="Delehaunty K."/>
            <person name="Do C.B."/>
            <person name="Ebling H."/>
            <person name="Edwards K."/>
            <person name="Eickbush T."/>
            <person name="Evans J.D."/>
            <person name="Filipski A."/>
            <person name="Findeiss S."/>
            <person name="Freyhult E."/>
            <person name="Fulton L."/>
            <person name="Fulton R."/>
            <person name="Garcia A.C."/>
            <person name="Gardiner A."/>
            <person name="Garfield D.A."/>
            <person name="Garvin B.E."/>
            <person name="Gibson G."/>
            <person name="Gilbert D."/>
            <person name="Gnerre S."/>
            <person name="Godfrey J."/>
            <person name="Good R."/>
            <person name="Gotea V."/>
            <person name="Gravely B."/>
            <person name="Greenberg A.J."/>
            <person name="Griffiths-Jones S."/>
            <person name="Gross S."/>
            <person name="Guigo R."/>
            <person name="Gustafson E.A."/>
            <person name="Haerty W."/>
            <person name="Hahn M.W."/>
            <person name="Halligan D.L."/>
            <person name="Halpern A.L."/>
            <person name="Halter G.M."/>
            <person name="Han M.V."/>
            <person name="Heger A."/>
            <person name="Hillier L."/>
            <person name="Hinrichs A.S."/>
            <person name="Holmes I."/>
            <person name="Hoskins R.A."/>
            <person name="Hubisz M.J."/>
            <person name="Hultmark D."/>
            <person name="Huntley M.A."/>
            <person name="Jaffe D.B."/>
            <person name="Jagadeeshan S."/>
            <person name="Jeck W.R."/>
            <person name="Johnson J."/>
            <person name="Jones C.D."/>
            <person name="Jordan W.C."/>
            <person name="Karpen G.H."/>
            <person name="Kataoka E."/>
            <person name="Keightley P.D."/>
            <person name="Kheradpour P."/>
            <person name="Kirkness E.F."/>
            <person name="Koerich L.B."/>
            <person name="Kristiansen K."/>
            <person name="Kudrna D."/>
            <person name="Kulathinal R.J."/>
            <person name="Kumar S."/>
            <person name="Kwok R."/>
            <person name="Lander E."/>
            <person name="Langley C.H."/>
            <person name="Lapoint R."/>
            <person name="Lazzaro B.P."/>
            <person name="Lee S.J."/>
            <person name="Levesque L."/>
            <person name="Li R."/>
            <person name="Lin C.F."/>
            <person name="Lin M.F."/>
            <person name="Lindblad-Toh K."/>
            <person name="Llopart A."/>
            <person name="Long M."/>
            <person name="Low L."/>
            <person name="Lozovsky E."/>
            <person name="Lu J."/>
            <person name="Luo M."/>
            <person name="Machado C.A."/>
            <person name="Makalowski W."/>
            <person name="Marzo M."/>
            <person name="Matsuda M."/>
            <person name="Matzkin L."/>
            <person name="McAllister B."/>
            <person name="McBride C.S."/>
            <person name="McKernan B."/>
            <person name="McKernan K."/>
            <person name="Mendez-Lago M."/>
            <person name="Minx P."/>
            <person name="Mollenhauer M.U."/>
            <person name="Montooth K."/>
            <person name="Mount S.M."/>
            <person name="Mu X."/>
            <person name="Myers E."/>
            <person name="Negre B."/>
            <person name="Newfeld S."/>
            <person name="Nielsen R."/>
            <person name="Noor M.A."/>
            <person name="O'Grady P."/>
            <person name="Pachter L."/>
            <person name="Papaceit M."/>
            <person name="Parisi M.J."/>
            <person name="Parisi M."/>
            <person name="Parts L."/>
            <person name="Pedersen J.S."/>
            <person name="Pesole G."/>
            <person name="Phillippy A.M."/>
            <person name="Ponting C.P."/>
            <person name="Pop M."/>
            <person name="Porcelli D."/>
            <person name="Powell J.R."/>
            <person name="Prohaska S."/>
            <person name="Pruitt K."/>
            <person name="Puig M."/>
            <person name="Quesneville H."/>
            <person name="Ram K.R."/>
            <person name="Rand D."/>
            <person name="Rasmussen M.D."/>
            <person name="Reed L.K."/>
            <person name="Reenan R."/>
            <person name="Reily A."/>
            <person name="Remington K.A."/>
            <person name="Rieger T.T."/>
            <person name="Ritchie M.G."/>
            <person name="Robin C."/>
            <person name="Rogers Y.H."/>
            <person name="Rohde C."/>
            <person name="Rozas J."/>
            <person name="Rubenfield M.J."/>
            <person name="Ruiz A."/>
            <person name="Russo S."/>
            <person name="Salzberg S.L."/>
            <person name="Sanchez-Gracia A."/>
            <person name="Saranga D.J."/>
            <person name="Sato H."/>
            <person name="Schaeffer S.W."/>
            <person name="Schatz M.C."/>
            <person name="Schlenke T."/>
            <person name="Schwartz R."/>
            <person name="Segarra C."/>
            <person name="Singh R.S."/>
            <person name="Sirot L."/>
            <person name="Sirota M."/>
            <person name="Sisneros N.B."/>
            <person name="Smith C.D."/>
            <person name="Smith T.F."/>
            <person name="Spieth J."/>
            <person name="Stage D.E."/>
            <person name="Stark A."/>
            <person name="Stephan W."/>
            <person name="Strausberg R.L."/>
            <person name="Strempel S."/>
            <person name="Sturgill D."/>
            <person name="Sutton G."/>
            <person name="Sutton G.G."/>
            <person name="Tao W."/>
            <person name="Teichmann S."/>
            <person name="Tobari Y.N."/>
            <person name="Tomimura Y."/>
            <person name="Tsolas J.M."/>
            <person name="Valente V.L."/>
            <person name="Venter E."/>
            <person name="Venter J.C."/>
            <person name="Vicario S."/>
            <person name="Vieira F.G."/>
            <person name="Vilella A.J."/>
            <person name="Villasante A."/>
            <person name="Walenz B."/>
            <person name="Wang J."/>
            <person name="Wasserman M."/>
            <person name="Watts T."/>
            <person name="Wilson D."/>
            <person name="Wilson R.K."/>
            <person name="Wing R.A."/>
            <person name="Wolfner M.F."/>
            <person name="Wong A."/>
            <person name="Wong G.K."/>
            <person name="Wu C.I."/>
            <person name="Wu G."/>
            <person name="Yamamoto D."/>
            <person name="Yang H.P."/>
            <person name="Yang S.P."/>
            <person name="Yorke J.A."/>
            <person name="Yoshida K."/>
            <person name="Zdobnov E."/>
            <person name="Zhang P."/>
            <person name="Zhang Y."/>
            <person name="Zimin A.V."/>
            <person name="Baldwin J."/>
            <person name="Abdouelleil A."/>
            <person name="Abdulkadir J."/>
            <person name="Abebe A."/>
            <person name="Abera B."/>
            <person name="Abreu J."/>
            <person name="Acer S.C."/>
            <person name="Aftuck L."/>
            <person name="Alexander A."/>
            <person name="An P."/>
            <person name="Anderson E."/>
            <person name="Anderson S."/>
            <person name="Arachi H."/>
            <person name="Azer M."/>
            <person name="Bachantsang P."/>
            <person name="Barry A."/>
            <person name="Bayul T."/>
            <person name="Berlin A."/>
            <person name="Bessette D."/>
            <person name="Bloom T."/>
            <person name="Blye J."/>
            <person name="Boguslavskiy L."/>
            <person name="Bonnet C."/>
            <person name="Boukhgalter B."/>
            <person name="Bourzgui I."/>
            <person name="Brown A."/>
            <person name="Cahill P."/>
            <person name="Channer S."/>
            <person name="Cheshatsang Y."/>
            <person name="Chuda L."/>
            <person name="Citroen M."/>
            <person name="Collymore A."/>
            <person name="Cooke P."/>
            <person name="Costello M."/>
            <person name="D'Aco K."/>
            <person name="Daza R."/>
            <person name="De Haan G."/>
            <person name="DeGray S."/>
            <person name="DeMaso C."/>
            <person name="Dhargay N."/>
            <person name="Dooley K."/>
            <person name="Dooley E."/>
            <person name="Doricent M."/>
            <person name="Dorje P."/>
            <person name="Dorjee K."/>
            <person name="Dupes A."/>
            <person name="Elong R."/>
            <person name="Falk J."/>
            <person name="Farina A."/>
            <person name="Faro S."/>
            <person name="Ferguson D."/>
            <person name="Fisher S."/>
            <person name="Foley C.D."/>
            <person name="Franke A."/>
            <person name="Friedrich D."/>
            <person name="Gadbois L."/>
            <person name="Gearin G."/>
            <person name="Gearin C.R."/>
            <person name="Giannoukos G."/>
            <person name="Goode T."/>
            <person name="Graham J."/>
            <person name="Grandbois E."/>
            <person name="Grewal S."/>
            <person name="Gyaltsen K."/>
            <person name="Hafez N."/>
            <person name="Hagos B."/>
            <person name="Hall J."/>
            <person name="Henson C."/>
            <person name="Hollinger A."/>
            <person name="Honan T."/>
            <person name="Huard M.D."/>
            <person name="Hughes L."/>
            <person name="Hurhula B."/>
            <person name="Husby M.E."/>
            <person name="Kamat A."/>
            <person name="Kanga B."/>
            <person name="Kashin S."/>
            <person name="Khazanovich D."/>
            <person name="Kisner P."/>
            <person name="Lance K."/>
            <person name="Lara M."/>
            <person name="Lee W."/>
            <person name="Lennon N."/>
            <person name="Letendre F."/>
            <person name="LeVine R."/>
            <person name="Lipovsky A."/>
            <person name="Liu X."/>
            <person name="Liu J."/>
            <person name="Liu S."/>
            <person name="Lokyitsang T."/>
            <person name="Lokyitsang Y."/>
            <person name="Lubonja R."/>
            <person name="Lui A."/>
            <person name="MacDonald P."/>
            <person name="Magnisalis V."/>
            <person name="Maru K."/>
            <person name="Matthews C."/>
            <person name="McCusker W."/>
            <person name="McDonough S."/>
            <person name="Mehta T."/>
            <person name="Meldrim J."/>
            <person name="Meneus L."/>
            <person name="Mihai O."/>
            <person name="Mihalev A."/>
            <person name="Mihova T."/>
            <person name="Mittelman R."/>
            <person name="Mlenga V."/>
            <person name="Montmayeur A."/>
            <person name="Mulrain L."/>
            <person name="Navidi A."/>
            <person name="Naylor J."/>
            <person name="Negash T."/>
            <person name="Nguyen T."/>
            <person name="Nguyen N."/>
            <person name="Nicol R."/>
            <person name="Norbu C."/>
            <person name="Norbu N."/>
            <person name="Novod N."/>
            <person name="O'Neill B."/>
            <person name="Osman S."/>
            <person name="Markiewicz E."/>
            <person name="Oyono O.L."/>
            <person name="Patti C."/>
            <person name="Phunkhang P."/>
            <person name="Pierre F."/>
            <person name="Priest M."/>
            <person name="Raghuraman S."/>
            <person name="Rege F."/>
            <person name="Reyes R."/>
            <person name="Rise C."/>
            <person name="Rogov P."/>
            <person name="Ross K."/>
            <person name="Ryan E."/>
            <person name="Settipalli S."/>
            <person name="Shea T."/>
            <person name="Sherpa N."/>
            <person name="Shi L."/>
            <person name="Shih D."/>
            <person name="Sparrow T."/>
            <person name="Spaulding J."/>
            <person name="Stalker J."/>
            <person name="Stange-Thomann N."/>
            <person name="Stavropoulos S."/>
            <person name="Stone C."/>
            <person name="Strader C."/>
            <person name="Tesfaye S."/>
            <person name="Thomson T."/>
            <person name="Thoulutsang Y."/>
            <person name="Thoulutsang D."/>
            <person name="Topham K."/>
            <person name="Topping I."/>
            <person name="Tsamla T."/>
            <person name="Vassiliev H."/>
            <person name="Vo A."/>
            <person name="Wangchuk T."/>
            <person name="Wangdi T."/>
            <person name="Weiand M."/>
            <person name="Wilkinson J."/>
            <person name="Wilson A."/>
            <person name="Yadav S."/>
            <person name="Young G."/>
            <person name="Yu Q."/>
            <person name="Zembek L."/>
            <person name="Zhong D."/>
            <person name="Zimmer A."/>
            <person name="Zwirko Z."/>
            <person name="Jaffe D.B."/>
            <person name="Alvarez P."/>
            <person name="Brockman W."/>
            <person name="Butler J."/>
            <person name="Chin C."/>
            <person name="Gnerre S."/>
            <person name="Grabherr M."/>
            <person name="Kleber M."/>
            <person name="Mauceli E."/>
            <person name="MacCallum I."/>
        </authorList>
    </citation>
    <scope>NUCLEOTIDE SEQUENCE [LARGE SCALE GENOMIC DNA]</scope>
    <source>
        <strain evidence="3">Tai18E2 / Tucson 14021-0261.01</strain>
    </source>
</reference>